<evidence type="ECO:0000256" key="5">
    <source>
        <dbReference type="ARBA" id="ARBA00023136"/>
    </source>
</evidence>
<feature type="transmembrane region" description="Helical" evidence="6">
    <location>
        <begin position="167"/>
        <end position="187"/>
    </location>
</feature>
<feature type="transmembrane region" description="Helical" evidence="6">
    <location>
        <begin position="208"/>
        <end position="230"/>
    </location>
</feature>
<dbReference type="GO" id="GO:0005886">
    <property type="term" value="C:plasma membrane"/>
    <property type="evidence" value="ECO:0007669"/>
    <property type="project" value="UniProtKB-SubCell"/>
</dbReference>
<feature type="transmembrane region" description="Helical" evidence="6">
    <location>
        <begin position="98"/>
        <end position="122"/>
    </location>
</feature>
<keyword evidence="5 6" id="KW-0472">Membrane</keyword>
<dbReference type="InterPro" id="IPR036259">
    <property type="entry name" value="MFS_trans_sf"/>
</dbReference>
<evidence type="ECO:0000256" key="1">
    <source>
        <dbReference type="ARBA" id="ARBA00004429"/>
    </source>
</evidence>
<dbReference type="InterPro" id="IPR020846">
    <property type="entry name" value="MFS_dom"/>
</dbReference>
<evidence type="ECO:0000259" key="7">
    <source>
        <dbReference type="PROSITE" id="PS50850"/>
    </source>
</evidence>
<dbReference type="InterPro" id="IPR011701">
    <property type="entry name" value="MFS"/>
</dbReference>
<dbReference type="PANTHER" id="PTHR43702">
    <property type="entry name" value="L-FUCOSE-PROTON SYMPORTER"/>
    <property type="match status" value="1"/>
</dbReference>
<evidence type="ECO:0000256" key="4">
    <source>
        <dbReference type="ARBA" id="ARBA00022989"/>
    </source>
</evidence>
<accession>A0AAE9XX92</accession>
<evidence type="ECO:0000256" key="2">
    <source>
        <dbReference type="ARBA" id="ARBA00022475"/>
    </source>
</evidence>
<dbReference type="PANTHER" id="PTHR43702:SF11">
    <property type="entry name" value="L-FUCOSE-PROTON SYMPORTER"/>
    <property type="match status" value="1"/>
</dbReference>
<dbReference type="AlphaFoldDB" id="A0AAE9XX92"/>
<comment type="subcellular location">
    <subcellularLocation>
        <location evidence="1">Cell inner membrane</location>
        <topology evidence="1">Multi-pass membrane protein</topology>
    </subcellularLocation>
</comment>
<dbReference type="InterPro" id="IPR050375">
    <property type="entry name" value="MFS_TsgA-like"/>
</dbReference>
<dbReference type="KEGG" id="gso:PH603_05800"/>
<feature type="transmembrane region" description="Helical" evidence="6">
    <location>
        <begin position="256"/>
        <end position="276"/>
    </location>
</feature>
<feature type="transmembrane region" description="Helical" evidence="6">
    <location>
        <begin position="51"/>
        <end position="67"/>
    </location>
</feature>
<feature type="domain" description="Major facilitator superfamily (MFS) profile" evidence="7">
    <location>
        <begin position="6"/>
        <end position="407"/>
    </location>
</feature>
<keyword evidence="9" id="KW-1185">Reference proteome</keyword>
<dbReference type="PROSITE" id="PS50850">
    <property type="entry name" value="MFS"/>
    <property type="match status" value="1"/>
</dbReference>
<evidence type="ECO:0000313" key="9">
    <source>
        <dbReference type="Proteomes" id="UP001217500"/>
    </source>
</evidence>
<name>A0AAE9XX92_9PROT</name>
<dbReference type="GO" id="GO:0022857">
    <property type="term" value="F:transmembrane transporter activity"/>
    <property type="evidence" value="ECO:0007669"/>
    <property type="project" value="InterPro"/>
</dbReference>
<keyword evidence="4 6" id="KW-1133">Transmembrane helix</keyword>
<feature type="transmembrane region" description="Helical" evidence="6">
    <location>
        <begin position="74"/>
        <end position="92"/>
    </location>
</feature>
<evidence type="ECO:0000256" key="6">
    <source>
        <dbReference type="SAM" id="Phobius"/>
    </source>
</evidence>
<feature type="transmembrane region" description="Helical" evidence="6">
    <location>
        <begin position="383"/>
        <end position="402"/>
    </location>
</feature>
<feature type="transmembrane region" description="Helical" evidence="6">
    <location>
        <begin position="134"/>
        <end position="155"/>
    </location>
</feature>
<dbReference type="Gene3D" id="1.20.1250.20">
    <property type="entry name" value="MFS general substrate transporter like domains"/>
    <property type="match status" value="2"/>
</dbReference>
<dbReference type="SUPFAM" id="SSF103473">
    <property type="entry name" value="MFS general substrate transporter"/>
    <property type="match status" value="1"/>
</dbReference>
<evidence type="ECO:0000256" key="3">
    <source>
        <dbReference type="ARBA" id="ARBA00022692"/>
    </source>
</evidence>
<keyword evidence="3 6" id="KW-0812">Transmembrane</keyword>
<protein>
    <submittedName>
        <fullName evidence="8">MFS transporter</fullName>
    </submittedName>
</protein>
<evidence type="ECO:0000313" key="8">
    <source>
        <dbReference type="EMBL" id="WCL55269.1"/>
    </source>
</evidence>
<dbReference type="Pfam" id="PF07690">
    <property type="entry name" value="MFS_1"/>
    <property type="match status" value="1"/>
</dbReference>
<keyword evidence="2" id="KW-1003">Cell membrane</keyword>
<feature type="transmembrane region" description="Helical" evidence="6">
    <location>
        <begin position="283"/>
        <end position="301"/>
    </location>
</feature>
<sequence>MHNWRIKFALFLIYVVFAMLLNSVGTVILQVMGNYDLRHVDAAILEAFKDLPIAVVSLLVASFLPRLGFRRAMMLGLAIVTGACIAMPLVPAFLTTKLLFLCVGASFALVKVSVYATVGLITDDAKEHASTMNTLEGMFMIGVLMGYWIFAQFVSVDDPKSQEWLNVYWLLAGLAAITIVVLFFTPYDESGSKLENAGRTLGDDFVGMLRLVVRPVAYVFVISAFLYVLIEQGIGTWLPTFNKEILHLPTDMAIEAGIIFSGTLAIGRLSAGAVLARFDWYPVLNCCLVAMGVLVLLVLPLTHGVIADANITWLTAPPAAYIFPLIGLFMAPIYPAINSVVLSALPRHQHAAMTGLIVIFSALGGTTGSLITGRVFGAFGGQTAFYFSLVPMVGILIALYFFRRETRRTGEAVAGEA</sequence>
<dbReference type="Proteomes" id="UP001217500">
    <property type="component" value="Chromosome"/>
</dbReference>
<dbReference type="RefSeq" id="WP_289505055.1">
    <property type="nucleotide sequence ID" value="NZ_CP116805.1"/>
</dbReference>
<dbReference type="EMBL" id="CP116805">
    <property type="protein sequence ID" value="WCL55269.1"/>
    <property type="molecule type" value="Genomic_DNA"/>
</dbReference>
<feature type="transmembrane region" description="Helical" evidence="6">
    <location>
        <begin position="12"/>
        <end position="31"/>
    </location>
</feature>
<gene>
    <name evidence="8" type="ORF">PH603_05800</name>
</gene>
<reference evidence="8" key="1">
    <citation type="submission" date="2023-01" db="EMBL/GenBank/DDBJ databases">
        <title>The genome sequence of Kordiimonadaceae bacterium 6D33.</title>
        <authorList>
            <person name="Liu Y."/>
        </authorList>
    </citation>
    <scope>NUCLEOTIDE SEQUENCE</scope>
    <source>
        <strain evidence="8">6D33</strain>
    </source>
</reference>
<feature type="transmembrane region" description="Helical" evidence="6">
    <location>
        <begin position="321"/>
        <end position="345"/>
    </location>
</feature>
<organism evidence="8 9">
    <name type="scientific">Gimibacter soli</name>
    <dbReference type="NCBI Taxonomy" id="3024400"/>
    <lineage>
        <taxon>Bacteria</taxon>
        <taxon>Pseudomonadati</taxon>
        <taxon>Pseudomonadota</taxon>
        <taxon>Alphaproteobacteria</taxon>
        <taxon>Kordiimonadales</taxon>
        <taxon>Temperatibacteraceae</taxon>
        <taxon>Gimibacter</taxon>
    </lineage>
</organism>
<proteinExistence type="predicted"/>
<feature type="transmembrane region" description="Helical" evidence="6">
    <location>
        <begin position="352"/>
        <end position="371"/>
    </location>
</feature>